<keyword evidence="1" id="KW-0862">Zinc</keyword>
<accession>A0AAD6UIU6</accession>
<evidence type="ECO:0000256" key="1">
    <source>
        <dbReference type="RuleBase" id="RU367073"/>
    </source>
</evidence>
<dbReference type="Proteomes" id="UP001222325">
    <property type="component" value="Unassembled WGS sequence"/>
</dbReference>
<dbReference type="Pfam" id="PF10058">
    <property type="entry name" value="Zn_ribbon_10"/>
    <property type="match status" value="1"/>
</dbReference>
<name>A0AAD6UIU6_9AGAR</name>
<dbReference type="GO" id="GO:0098826">
    <property type="term" value="C:endoplasmic reticulum tubular network membrane"/>
    <property type="evidence" value="ECO:0007669"/>
    <property type="project" value="UniProtKB-UniRule"/>
</dbReference>
<keyword evidence="1" id="KW-0472">Membrane</keyword>
<feature type="domain" description="Lunapark zinc ribbon" evidence="3">
    <location>
        <begin position="220"/>
        <end position="273"/>
    </location>
</feature>
<keyword evidence="1" id="KW-0863">Zinc-finger</keyword>
<feature type="region of interest" description="Disordered" evidence="2">
    <location>
        <begin position="151"/>
        <end position="219"/>
    </location>
</feature>
<gene>
    <name evidence="4" type="ORF">B0H15DRAFT_821015</name>
</gene>
<feature type="transmembrane region" description="Helical" evidence="1">
    <location>
        <begin position="86"/>
        <end position="103"/>
    </location>
</feature>
<keyword evidence="1" id="KW-0256">Endoplasmic reticulum</keyword>
<comment type="subcellular location">
    <subcellularLocation>
        <location evidence="1">Endoplasmic reticulum membrane</location>
        <topology evidence="1">Multi-pass membrane protein</topology>
    </subcellularLocation>
</comment>
<sequence>MSFIWRLFRAEKPADDYETVLSALATTIQKRQTLLSEIRARERKATMLVTLYTLAAWLAYVAVWYFGFVSAGATARMRSAERAVRALPVFVGPIFILFIRRIVQVWYNRKGNAEEKTLQVLLKEQRTKVEEIKKKTNFYSTRELLARYDADVPGSPQGVAQTPQRRGGAPNQGARPSPLAATPEQQRNQNPLQKSQNQRNGQPQQQQQQQRPAGPPKHTWFDALADLLVGAEEPSQNEKYALICAQCFAHNGLVREEAWADAQYTCPKCGHFNPAPRSRGPGVSPTSPAFVPPTPPAAARPAVDGMLPGARQFAGRESVGGNAGSSARQSMGGQGDVRRRGGRVGEEQEMMEVDS</sequence>
<dbReference type="GO" id="GO:0071788">
    <property type="term" value="P:endoplasmic reticulum tubular network maintenance"/>
    <property type="evidence" value="ECO:0007669"/>
    <property type="project" value="UniProtKB-UniRule"/>
</dbReference>
<evidence type="ECO:0000313" key="5">
    <source>
        <dbReference type="Proteomes" id="UP001222325"/>
    </source>
</evidence>
<dbReference type="InterPro" id="IPR019273">
    <property type="entry name" value="Lunapark_Znf"/>
</dbReference>
<dbReference type="PANTHER" id="PTHR22166:SF12">
    <property type="entry name" value="ENDOPLASMIC RETICULUM JUNCTION FORMATION PROTEIN LUNAPARK"/>
    <property type="match status" value="1"/>
</dbReference>
<keyword evidence="1" id="KW-0812">Transmembrane</keyword>
<feature type="region of interest" description="Disordered" evidence="2">
    <location>
        <begin position="277"/>
        <end position="355"/>
    </location>
</feature>
<dbReference type="EMBL" id="JARJCN010000008">
    <property type="protein sequence ID" value="KAJ7098514.1"/>
    <property type="molecule type" value="Genomic_DNA"/>
</dbReference>
<evidence type="ECO:0000256" key="2">
    <source>
        <dbReference type="SAM" id="MobiDB-lite"/>
    </source>
</evidence>
<evidence type="ECO:0000313" key="4">
    <source>
        <dbReference type="EMBL" id="KAJ7098514.1"/>
    </source>
</evidence>
<comment type="similarity">
    <text evidence="1">Belongs to the lunapark family.</text>
</comment>
<feature type="compositionally biased region" description="Basic and acidic residues" evidence="2">
    <location>
        <begin position="336"/>
        <end position="346"/>
    </location>
</feature>
<dbReference type="GO" id="GO:0008270">
    <property type="term" value="F:zinc ion binding"/>
    <property type="evidence" value="ECO:0007669"/>
    <property type="project" value="UniProtKB-KW"/>
</dbReference>
<comment type="function">
    <text evidence="1">Plays a role in determining ER morphology.</text>
</comment>
<dbReference type="InterPro" id="IPR040115">
    <property type="entry name" value="Lnp"/>
</dbReference>
<keyword evidence="1" id="KW-1133">Transmembrane helix</keyword>
<feature type="compositionally biased region" description="Low complexity" evidence="2">
    <location>
        <begin position="196"/>
        <end position="212"/>
    </location>
</feature>
<keyword evidence="1" id="KW-0479">Metal-binding</keyword>
<comment type="domain">
    <text evidence="1">The C4-type zinc finger motif is necessary both for its ER three-way tubular junction localization and formation.</text>
</comment>
<protein>
    <recommendedName>
        <fullName evidence="1">Endoplasmic reticulum junction formation protein lunapark</fullName>
    </recommendedName>
</protein>
<proteinExistence type="inferred from homology"/>
<feature type="transmembrane region" description="Helical" evidence="1">
    <location>
        <begin position="45"/>
        <end position="66"/>
    </location>
</feature>
<dbReference type="GO" id="GO:1903373">
    <property type="term" value="P:positive regulation of endoplasmic reticulum tubular network organization"/>
    <property type="evidence" value="ECO:0007669"/>
    <property type="project" value="UniProtKB-UniRule"/>
</dbReference>
<dbReference type="PANTHER" id="PTHR22166">
    <property type="entry name" value="ENDOPLASMIC RETICULUM JUNCTION FORMATION PROTEIN LUNAPARK"/>
    <property type="match status" value="1"/>
</dbReference>
<organism evidence="4 5">
    <name type="scientific">Mycena belliarum</name>
    <dbReference type="NCBI Taxonomy" id="1033014"/>
    <lineage>
        <taxon>Eukaryota</taxon>
        <taxon>Fungi</taxon>
        <taxon>Dikarya</taxon>
        <taxon>Basidiomycota</taxon>
        <taxon>Agaricomycotina</taxon>
        <taxon>Agaricomycetes</taxon>
        <taxon>Agaricomycetidae</taxon>
        <taxon>Agaricales</taxon>
        <taxon>Marasmiineae</taxon>
        <taxon>Mycenaceae</taxon>
        <taxon>Mycena</taxon>
    </lineage>
</organism>
<comment type="caution">
    <text evidence="4">The sequence shown here is derived from an EMBL/GenBank/DDBJ whole genome shotgun (WGS) entry which is preliminary data.</text>
</comment>
<dbReference type="AlphaFoldDB" id="A0AAD6UIU6"/>
<evidence type="ECO:0000259" key="3">
    <source>
        <dbReference type="Pfam" id="PF10058"/>
    </source>
</evidence>
<feature type="compositionally biased region" description="Polar residues" evidence="2">
    <location>
        <begin position="183"/>
        <end position="195"/>
    </location>
</feature>
<keyword evidence="5" id="KW-1185">Reference proteome</keyword>
<reference evidence="4" key="1">
    <citation type="submission" date="2023-03" db="EMBL/GenBank/DDBJ databases">
        <title>Massive genome expansion in bonnet fungi (Mycena s.s.) driven by repeated elements and novel gene families across ecological guilds.</title>
        <authorList>
            <consortium name="Lawrence Berkeley National Laboratory"/>
            <person name="Harder C.B."/>
            <person name="Miyauchi S."/>
            <person name="Viragh M."/>
            <person name="Kuo A."/>
            <person name="Thoen E."/>
            <person name="Andreopoulos B."/>
            <person name="Lu D."/>
            <person name="Skrede I."/>
            <person name="Drula E."/>
            <person name="Henrissat B."/>
            <person name="Morin E."/>
            <person name="Kohler A."/>
            <person name="Barry K."/>
            <person name="LaButti K."/>
            <person name="Morin E."/>
            <person name="Salamov A."/>
            <person name="Lipzen A."/>
            <person name="Mereny Z."/>
            <person name="Hegedus B."/>
            <person name="Baldrian P."/>
            <person name="Stursova M."/>
            <person name="Weitz H."/>
            <person name="Taylor A."/>
            <person name="Grigoriev I.V."/>
            <person name="Nagy L.G."/>
            <person name="Martin F."/>
            <person name="Kauserud H."/>
        </authorList>
    </citation>
    <scope>NUCLEOTIDE SEQUENCE</scope>
    <source>
        <strain evidence="4">CBHHK173m</strain>
    </source>
</reference>